<dbReference type="InterPro" id="IPR007060">
    <property type="entry name" value="FtsL/DivIC"/>
</dbReference>
<protein>
    <submittedName>
        <fullName evidence="2">Septum formation initiator</fullName>
    </submittedName>
</protein>
<evidence type="ECO:0000313" key="3">
    <source>
        <dbReference type="EMBL" id="KAA2377380.1"/>
    </source>
</evidence>
<dbReference type="RefSeq" id="WP_022061836.1">
    <property type="nucleotide sequence ID" value="NZ_AP031448.1"/>
</dbReference>
<dbReference type="Pfam" id="PF04977">
    <property type="entry name" value="DivIC"/>
    <property type="match status" value="1"/>
</dbReference>
<proteinExistence type="predicted"/>
<keyword evidence="1" id="KW-0812">Transmembrane</keyword>
<dbReference type="Proteomes" id="UP000322658">
    <property type="component" value="Unassembled WGS sequence"/>
</dbReference>
<reference evidence="4 5" key="1">
    <citation type="journal article" date="2019" name="Nat. Med.">
        <title>A library of human gut bacterial isolates paired with longitudinal multiomics data enables mechanistic microbiome research.</title>
        <authorList>
            <person name="Poyet M."/>
            <person name="Groussin M."/>
            <person name="Gibbons S.M."/>
            <person name="Avila-Pacheco J."/>
            <person name="Jiang X."/>
            <person name="Kearney S.M."/>
            <person name="Perrotta A.R."/>
            <person name="Berdy B."/>
            <person name="Zhao S."/>
            <person name="Lieberman T.D."/>
            <person name="Swanson P.K."/>
            <person name="Smith M."/>
            <person name="Roesemann S."/>
            <person name="Alexander J.E."/>
            <person name="Rich S.A."/>
            <person name="Livny J."/>
            <person name="Vlamakis H."/>
            <person name="Clish C."/>
            <person name="Bullock K."/>
            <person name="Deik A."/>
            <person name="Scott J."/>
            <person name="Pierce K.A."/>
            <person name="Xavier R.J."/>
            <person name="Alm E.J."/>
        </authorList>
    </citation>
    <scope>NUCLEOTIDE SEQUENCE [LARGE SCALE GENOMIC DNA]</scope>
    <source>
        <strain evidence="3 4">BIOML-A1</strain>
        <strain evidence="2 5">BIOML-A2</strain>
    </source>
</reference>
<evidence type="ECO:0000313" key="4">
    <source>
        <dbReference type="Proteomes" id="UP000322658"/>
    </source>
</evidence>
<keyword evidence="1" id="KW-1133">Transmembrane helix</keyword>
<evidence type="ECO:0000313" key="5">
    <source>
        <dbReference type="Proteomes" id="UP000323567"/>
    </source>
</evidence>
<feature type="transmembrane region" description="Helical" evidence="1">
    <location>
        <begin position="9"/>
        <end position="30"/>
    </location>
</feature>
<dbReference type="EMBL" id="VVXK01000003">
    <property type="protein sequence ID" value="KAA2371474.1"/>
    <property type="molecule type" value="Genomic_DNA"/>
</dbReference>
<gene>
    <name evidence="3" type="ORF">F2Y07_02625</name>
    <name evidence="2" type="ORF">F2Y13_03640</name>
</gene>
<comment type="caution">
    <text evidence="2">The sequence shown here is derived from an EMBL/GenBank/DDBJ whole genome shotgun (WGS) entry which is preliminary data.</text>
</comment>
<evidence type="ECO:0000256" key="1">
    <source>
        <dbReference type="SAM" id="Phobius"/>
    </source>
</evidence>
<evidence type="ECO:0000313" key="2">
    <source>
        <dbReference type="EMBL" id="KAA2371474.1"/>
    </source>
</evidence>
<accession>A0A5B3GD24</accession>
<dbReference type="EMBL" id="VVXJ01000004">
    <property type="protein sequence ID" value="KAA2377380.1"/>
    <property type="molecule type" value="Genomic_DNA"/>
</dbReference>
<sequence>MKIQFGRRFWIVATAVIVVFTVFVVGRNALHAVKIKRQINALTREQSYYSEKIAQDSTLLERLKYDDYLEEYARENYHMQGRNEHVYIIRE</sequence>
<dbReference type="Proteomes" id="UP000323567">
    <property type="component" value="Unassembled WGS sequence"/>
</dbReference>
<organism evidence="2 5">
    <name type="scientific">Alistipes shahii</name>
    <dbReference type="NCBI Taxonomy" id="328814"/>
    <lineage>
        <taxon>Bacteria</taxon>
        <taxon>Pseudomonadati</taxon>
        <taxon>Bacteroidota</taxon>
        <taxon>Bacteroidia</taxon>
        <taxon>Bacteroidales</taxon>
        <taxon>Rikenellaceae</taxon>
        <taxon>Alistipes</taxon>
    </lineage>
</organism>
<keyword evidence="1" id="KW-0472">Membrane</keyword>
<dbReference type="AlphaFoldDB" id="A0A5B3GD24"/>
<name>A0A5B3GD24_9BACT</name>